<accession>A0ABP0HQQ7</accession>
<gene>
    <name evidence="2" type="ORF">CCMP2556_LOCUS2905</name>
</gene>
<keyword evidence="3" id="KW-1185">Reference proteome</keyword>
<dbReference type="EMBL" id="CAXAMN010001114">
    <property type="protein sequence ID" value="CAK8992545.1"/>
    <property type="molecule type" value="Genomic_DNA"/>
</dbReference>
<feature type="region of interest" description="Disordered" evidence="1">
    <location>
        <begin position="1"/>
        <end position="47"/>
    </location>
</feature>
<reference evidence="2 3" key="1">
    <citation type="submission" date="2024-02" db="EMBL/GenBank/DDBJ databases">
        <authorList>
            <person name="Chen Y."/>
            <person name="Shah S."/>
            <person name="Dougan E. K."/>
            <person name="Thang M."/>
            <person name="Chan C."/>
        </authorList>
    </citation>
    <scope>NUCLEOTIDE SEQUENCE [LARGE SCALE GENOMIC DNA]</scope>
</reference>
<evidence type="ECO:0000313" key="3">
    <source>
        <dbReference type="Proteomes" id="UP001642484"/>
    </source>
</evidence>
<evidence type="ECO:0000313" key="2">
    <source>
        <dbReference type="EMBL" id="CAK8992545.1"/>
    </source>
</evidence>
<proteinExistence type="predicted"/>
<evidence type="ECO:0000256" key="1">
    <source>
        <dbReference type="SAM" id="MobiDB-lite"/>
    </source>
</evidence>
<protein>
    <submittedName>
        <fullName evidence="2">Uncharacterized protein</fullName>
    </submittedName>
</protein>
<dbReference type="Proteomes" id="UP001642484">
    <property type="component" value="Unassembled WGS sequence"/>
</dbReference>
<feature type="compositionally biased region" description="Basic and acidic residues" evidence="1">
    <location>
        <begin position="20"/>
        <end position="33"/>
    </location>
</feature>
<organism evidence="2 3">
    <name type="scientific">Durusdinium trenchii</name>
    <dbReference type="NCBI Taxonomy" id="1381693"/>
    <lineage>
        <taxon>Eukaryota</taxon>
        <taxon>Sar</taxon>
        <taxon>Alveolata</taxon>
        <taxon>Dinophyceae</taxon>
        <taxon>Suessiales</taxon>
        <taxon>Symbiodiniaceae</taxon>
        <taxon>Durusdinium</taxon>
    </lineage>
</organism>
<comment type="caution">
    <text evidence="2">The sequence shown here is derived from an EMBL/GenBank/DDBJ whole genome shotgun (WGS) entry which is preliminary data.</text>
</comment>
<name>A0ABP0HQQ7_9DINO</name>
<sequence>MPGSHSAEGSAAPPDALRGVNDELSSRLRRAESGDQSGDSQEPDQHSEAAFNRAVSFAQLFTRHVRAVADMLGDKVLDRAKMDRLVMGLDAAVRSGKCFAALNGPVKPSVLNGAVDLIRKKVSEPLSKANWQGYRHLVIVKEFWPKVIPRTAFYAWYSQNWNKQDLVNLRSLWGVAEAHVIREVGYKGAHQAPPLPMDPRFPWAAASSLGIMLLLGALAQTRGLALQCQEEAVKFLSRMCSRISDAKWVLKLLPTVQLPVEERLVDLGEFWKHFSPQDQRTLKNRWMNQMALGSSRQSNAATAPLHHFLWFWMRIPVDAEIGDVRISRIQRRLFHIVAQRVDESLLQPGILSDRMHVESSTDASCARDVRAFQLKTELLRRFLARNSGFCGTANGGNEDLVEVGLVGNKSSQGTVAAAHFAAAYYIQAGQELHLRLCKSIHDGDIPSLLVFQDCSDVVGQEARPSTHEDYIVGWATILSLFGQ</sequence>